<dbReference type="InterPro" id="IPR000515">
    <property type="entry name" value="MetI-like"/>
</dbReference>
<evidence type="ECO:0000256" key="2">
    <source>
        <dbReference type="ARBA" id="ARBA00022448"/>
    </source>
</evidence>
<sequence length="248" mass="26970">MVNSALLPADEVRGKNPTWLPFGGDFSSFGRVFNERFLNSMKLSLIVTLITVVVALLFAFLAAIAVSRFTWRGRKALVITVLIVQMIPAEGLFISQYKMLQGWGLLNTMIGLSILYIAAVLPFTVWMLRGFVEGIPVDLEHAAMIDGCSRTKAFFIVTFPLLAPGLVASGVYAFLQAWNEFTLATVIMSPSNRTVPLWLQGLTSASNAAIDWPGVMAGAIMVAIPVIVFFLFVQNKMTDGMVSGAVKG</sequence>
<evidence type="ECO:0000313" key="9">
    <source>
        <dbReference type="EMBL" id="MBD9699312.1"/>
    </source>
</evidence>
<comment type="caution">
    <text evidence="9">The sequence shown here is derived from an EMBL/GenBank/DDBJ whole genome shotgun (WGS) entry which is preliminary data.</text>
</comment>
<dbReference type="CDD" id="cd06261">
    <property type="entry name" value="TM_PBP2"/>
    <property type="match status" value="1"/>
</dbReference>
<evidence type="ECO:0000256" key="3">
    <source>
        <dbReference type="ARBA" id="ARBA00022475"/>
    </source>
</evidence>
<organism evidence="9 10">
    <name type="scientific">Flavimobilis rhizosphaerae</name>
    <dbReference type="NCBI Taxonomy" id="2775421"/>
    <lineage>
        <taxon>Bacteria</taxon>
        <taxon>Bacillati</taxon>
        <taxon>Actinomycetota</taxon>
        <taxon>Actinomycetes</taxon>
        <taxon>Micrococcales</taxon>
        <taxon>Jonesiaceae</taxon>
        <taxon>Flavimobilis</taxon>
    </lineage>
</organism>
<keyword evidence="6 7" id="KW-0472">Membrane</keyword>
<feature type="domain" description="ABC transmembrane type-1" evidence="8">
    <location>
        <begin position="41"/>
        <end position="233"/>
    </location>
</feature>
<dbReference type="SUPFAM" id="SSF161098">
    <property type="entry name" value="MetI-like"/>
    <property type="match status" value="1"/>
</dbReference>
<dbReference type="Proteomes" id="UP000642107">
    <property type="component" value="Unassembled WGS sequence"/>
</dbReference>
<dbReference type="Gene3D" id="1.10.3720.10">
    <property type="entry name" value="MetI-like"/>
    <property type="match status" value="1"/>
</dbReference>
<keyword evidence="2 7" id="KW-0813">Transport</keyword>
<dbReference type="InterPro" id="IPR035906">
    <property type="entry name" value="MetI-like_sf"/>
</dbReference>
<dbReference type="PANTHER" id="PTHR32243">
    <property type="entry name" value="MALTOSE TRANSPORT SYSTEM PERMEASE-RELATED"/>
    <property type="match status" value="1"/>
</dbReference>
<comment type="subcellular location">
    <subcellularLocation>
        <location evidence="1 7">Cell membrane</location>
        <topology evidence="1 7">Multi-pass membrane protein</topology>
    </subcellularLocation>
</comment>
<evidence type="ECO:0000313" key="10">
    <source>
        <dbReference type="Proteomes" id="UP000642107"/>
    </source>
</evidence>
<gene>
    <name evidence="9" type="ORF">IGS67_07380</name>
</gene>
<comment type="similarity">
    <text evidence="7">Belongs to the binding-protein-dependent transport system permease family.</text>
</comment>
<name>A0ABR9DSL0_9MICO</name>
<evidence type="ECO:0000256" key="6">
    <source>
        <dbReference type="ARBA" id="ARBA00023136"/>
    </source>
</evidence>
<dbReference type="Pfam" id="PF00528">
    <property type="entry name" value="BPD_transp_1"/>
    <property type="match status" value="1"/>
</dbReference>
<dbReference type="InterPro" id="IPR050901">
    <property type="entry name" value="BP-dep_ABC_trans_perm"/>
</dbReference>
<dbReference type="PANTHER" id="PTHR32243:SF18">
    <property type="entry name" value="INNER MEMBRANE ABC TRANSPORTER PERMEASE PROTEIN YCJP"/>
    <property type="match status" value="1"/>
</dbReference>
<keyword evidence="4 7" id="KW-0812">Transmembrane</keyword>
<feature type="transmembrane region" description="Helical" evidence="7">
    <location>
        <begin position="76"/>
        <end position="97"/>
    </location>
</feature>
<reference evidence="9 10" key="1">
    <citation type="submission" date="2020-09" db="EMBL/GenBank/DDBJ databases">
        <title>Flavimobilis rhizosphaerae sp. nov., isolated from rhizosphere soil of Spartina alterniflora.</title>
        <authorList>
            <person name="Hanqin C."/>
        </authorList>
    </citation>
    <scope>NUCLEOTIDE SEQUENCE [LARGE SCALE GENOMIC DNA]</scope>
    <source>
        <strain evidence="9 10">GY 10621</strain>
    </source>
</reference>
<protein>
    <submittedName>
        <fullName evidence="9">Carbohydrate ABC transporter permease</fullName>
    </submittedName>
</protein>
<evidence type="ECO:0000256" key="1">
    <source>
        <dbReference type="ARBA" id="ARBA00004651"/>
    </source>
</evidence>
<evidence type="ECO:0000256" key="5">
    <source>
        <dbReference type="ARBA" id="ARBA00022989"/>
    </source>
</evidence>
<keyword evidence="5 7" id="KW-1133">Transmembrane helix</keyword>
<feature type="transmembrane region" description="Helical" evidence="7">
    <location>
        <begin position="153"/>
        <end position="175"/>
    </location>
</feature>
<feature type="transmembrane region" description="Helical" evidence="7">
    <location>
        <begin position="109"/>
        <end position="132"/>
    </location>
</feature>
<feature type="transmembrane region" description="Helical" evidence="7">
    <location>
        <begin position="212"/>
        <end position="233"/>
    </location>
</feature>
<dbReference type="PROSITE" id="PS50928">
    <property type="entry name" value="ABC_TM1"/>
    <property type="match status" value="1"/>
</dbReference>
<keyword evidence="10" id="KW-1185">Reference proteome</keyword>
<keyword evidence="3" id="KW-1003">Cell membrane</keyword>
<evidence type="ECO:0000259" key="8">
    <source>
        <dbReference type="PROSITE" id="PS50928"/>
    </source>
</evidence>
<proteinExistence type="inferred from homology"/>
<evidence type="ECO:0000256" key="7">
    <source>
        <dbReference type="RuleBase" id="RU363032"/>
    </source>
</evidence>
<accession>A0ABR9DSL0</accession>
<feature type="transmembrane region" description="Helical" evidence="7">
    <location>
        <begin position="43"/>
        <end position="64"/>
    </location>
</feature>
<dbReference type="EMBL" id="JACZDF010000003">
    <property type="protein sequence ID" value="MBD9699312.1"/>
    <property type="molecule type" value="Genomic_DNA"/>
</dbReference>
<evidence type="ECO:0000256" key="4">
    <source>
        <dbReference type="ARBA" id="ARBA00022692"/>
    </source>
</evidence>